<dbReference type="InterPro" id="IPR000326">
    <property type="entry name" value="PAP2/HPO"/>
</dbReference>
<feature type="transmembrane region" description="Helical" evidence="6">
    <location>
        <begin position="9"/>
        <end position="30"/>
    </location>
</feature>
<dbReference type="InterPro" id="IPR043216">
    <property type="entry name" value="PAP-like"/>
</dbReference>
<dbReference type="InterPro" id="IPR036938">
    <property type="entry name" value="PAP2/HPO_sf"/>
</dbReference>
<dbReference type="GO" id="GO:0006644">
    <property type="term" value="P:phospholipid metabolic process"/>
    <property type="evidence" value="ECO:0007669"/>
    <property type="project" value="InterPro"/>
</dbReference>
<evidence type="ECO:0000259" key="7">
    <source>
        <dbReference type="SMART" id="SM00014"/>
    </source>
</evidence>
<proteinExistence type="inferred from homology"/>
<dbReference type="PANTHER" id="PTHR10165">
    <property type="entry name" value="LIPID PHOSPHATE PHOSPHATASE"/>
    <property type="match status" value="1"/>
</dbReference>
<evidence type="ECO:0000256" key="6">
    <source>
        <dbReference type="SAM" id="Phobius"/>
    </source>
</evidence>
<comment type="similarity">
    <text evidence="2">Belongs to the PA-phosphatase related phosphoesterase family.</text>
</comment>
<evidence type="ECO:0000256" key="1">
    <source>
        <dbReference type="ARBA" id="ARBA00004141"/>
    </source>
</evidence>
<dbReference type="Gene3D" id="1.20.144.10">
    <property type="entry name" value="Phosphatidic acid phosphatase type 2/haloperoxidase"/>
    <property type="match status" value="1"/>
</dbReference>
<evidence type="ECO:0000256" key="3">
    <source>
        <dbReference type="ARBA" id="ARBA00022692"/>
    </source>
</evidence>
<dbReference type="PANTHER" id="PTHR10165:SF103">
    <property type="entry name" value="PHOSPHOLIPID PHOSPHATASE HOMOLOG 1.2 HOMOLOG"/>
    <property type="match status" value="1"/>
</dbReference>
<organism evidence="8 9">
    <name type="scientific">Cimex lectularius</name>
    <name type="common">Bed bug</name>
    <name type="synonym">Acanthia lectularia</name>
    <dbReference type="NCBI Taxonomy" id="79782"/>
    <lineage>
        <taxon>Eukaryota</taxon>
        <taxon>Metazoa</taxon>
        <taxon>Ecdysozoa</taxon>
        <taxon>Arthropoda</taxon>
        <taxon>Hexapoda</taxon>
        <taxon>Insecta</taxon>
        <taxon>Pterygota</taxon>
        <taxon>Neoptera</taxon>
        <taxon>Paraneoptera</taxon>
        <taxon>Hemiptera</taxon>
        <taxon>Heteroptera</taxon>
        <taxon>Panheteroptera</taxon>
        <taxon>Cimicomorpha</taxon>
        <taxon>Cimicidae</taxon>
        <taxon>Cimex</taxon>
    </lineage>
</organism>
<accession>A0A8I6SHM2</accession>
<sequence length="252" mass="28780">MDKTSYFRFVGDAVFLLVAILLSITVSYLVKFQPRGINCADMSIQKKYKPPVISELYLNLAFCLFPFIFLIVCEFAVFPWRGKKDTKWKALMKIYTTITVFTFGMFALSAFVTFLQVFTGEPRPHFLEVCKPNFNCSYTDFNYIAKFECTGDASLVKTARQSFPSSVAARSSLSMVFLSIYVNSKFNCERTPYGKWLLQAIFSMSSLVTSIQCVSDNMNHWRDVYSGLAMGAGTATFLSYSLKWFRTEKLEP</sequence>
<dbReference type="Proteomes" id="UP000494040">
    <property type="component" value="Unassembled WGS sequence"/>
</dbReference>
<evidence type="ECO:0000256" key="2">
    <source>
        <dbReference type="ARBA" id="ARBA00008816"/>
    </source>
</evidence>
<reference evidence="8" key="1">
    <citation type="submission" date="2022-01" db="UniProtKB">
        <authorList>
            <consortium name="EnsemblMetazoa"/>
        </authorList>
    </citation>
    <scope>IDENTIFICATION</scope>
</reference>
<dbReference type="GO" id="GO:0005886">
    <property type="term" value="C:plasma membrane"/>
    <property type="evidence" value="ECO:0007669"/>
    <property type="project" value="TreeGrafter"/>
</dbReference>
<dbReference type="GO" id="GO:0008195">
    <property type="term" value="F:phosphatidate phosphatase activity"/>
    <property type="evidence" value="ECO:0007669"/>
    <property type="project" value="TreeGrafter"/>
</dbReference>
<dbReference type="GO" id="GO:0046839">
    <property type="term" value="P:phospholipid dephosphorylation"/>
    <property type="evidence" value="ECO:0007669"/>
    <property type="project" value="TreeGrafter"/>
</dbReference>
<dbReference type="SMART" id="SM00014">
    <property type="entry name" value="acidPPc"/>
    <property type="match status" value="1"/>
</dbReference>
<dbReference type="KEGG" id="clec:112126637"/>
<evidence type="ECO:0000256" key="5">
    <source>
        <dbReference type="ARBA" id="ARBA00023136"/>
    </source>
</evidence>
<dbReference type="RefSeq" id="XP_024081810.1">
    <property type="nucleotide sequence ID" value="XM_024226042.1"/>
</dbReference>
<evidence type="ECO:0000313" key="8">
    <source>
        <dbReference type="EnsemblMetazoa" id="XP_024081810.1"/>
    </source>
</evidence>
<comment type="subcellular location">
    <subcellularLocation>
        <location evidence="1">Membrane</location>
        <topology evidence="1">Multi-pass membrane protein</topology>
    </subcellularLocation>
</comment>
<name>A0A8I6SHM2_CIMLE</name>
<dbReference type="OrthoDB" id="10030083at2759"/>
<keyword evidence="3 6" id="KW-0812">Transmembrane</keyword>
<dbReference type="GeneID" id="112126637"/>
<feature type="transmembrane region" description="Helical" evidence="6">
    <location>
        <begin position="56"/>
        <end position="78"/>
    </location>
</feature>
<evidence type="ECO:0000313" key="9">
    <source>
        <dbReference type="Proteomes" id="UP000494040"/>
    </source>
</evidence>
<dbReference type="Pfam" id="PF01569">
    <property type="entry name" value="PAP2"/>
    <property type="match status" value="1"/>
</dbReference>
<dbReference type="SUPFAM" id="SSF48317">
    <property type="entry name" value="Acid phosphatase/Vanadium-dependent haloperoxidase"/>
    <property type="match status" value="1"/>
</dbReference>
<keyword evidence="4 6" id="KW-1133">Transmembrane helix</keyword>
<dbReference type="EnsemblMetazoa" id="XM_024226042.1">
    <property type="protein sequence ID" value="XP_024081810.1"/>
    <property type="gene ID" value="LOC112126637"/>
</dbReference>
<dbReference type="OMA" id="INCADMS"/>
<dbReference type="GO" id="GO:0007165">
    <property type="term" value="P:signal transduction"/>
    <property type="evidence" value="ECO:0007669"/>
    <property type="project" value="TreeGrafter"/>
</dbReference>
<protein>
    <recommendedName>
        <fullName evidence="7">Phosphatidic acid phosphatase type 2/haloperoxidase domain-containing protein</fullName>
    </recommendedName>
</protein>
<evidence type="ECO:0000256" key="4">
    <source>
        <dbReference type="ARBA" id="ARBA00022989"/>
    </source>
</evidence>
<feature type="domain" description="Phosphatidic acid phosphatase type 2/haloperoxidase" evidence="7">
    <location>
        <begin position="98"/>
        <end position="239"/>
    </location>
</feature>
<dbReference type="AlphaFoldDB" id="A0A8I6SHM2"/>
<feature type="transmembrane region" description="Helical" evidence="6">
    <location>
        <begin position="90"/>
        <end position="118"/>
    </location>
</feature>
<keyword evidence="5 6" id="KW-0472">Membrane</keyword>
<keyword evidence="9" id="KW-1185">Reference proteome</keyword>